<gene>
    <name evidence="2" type="ORF">CRLFYP8_02978</name>
</gene>
<sequence>MNKRQKEVIFASIQDEKVVISELKNIYKKALDDITTKIRLLQADELTQSKIYQLDYQKALKLQIKAILDNMNSNQYDKISEYLKGSYFDGFLGTMYDLHGQGIPLVFPLDQEQMVKAILNDTKLSKSLYESLGYDIDKLKKEINNEITRGIAGSSSVHDIARNIRGRANVALNKAIRIARTESHRITSQATYDALIRAKEMGADIVKQWDSTLDKKTRPNHVKLDGQIRELEEPFEVNGKKAMYPGGFGVPHEDINCRCVLLQRARWALGEGEVTKMNNETKEIVKIKEKDFKSFKKRYNEHINKLAVAGSVIKNTSKSSGEEMNTVSVEVDEFTPCLRKLSNGEIIQTELEEYIPNGDELKNWEFDWERAAKEYVIFKLIAEGDKRIQGLLALKEDKENMAMYIGLVESSPFNNPHNALFVKKEYSGVGAHLFAEAVKQSYEKGYDGFVYFKAKTKLIDYYKEELGAILINPSDGTMAIDEKGAKKLYERYYGTK</sequence>
<dbReference type="InterPro" id="IPR006528">
    <property type="entry name" value="Phage_head_morphogenesis_dom"/>
</dbReference>
<keyword evidence="2" id="KW-0808">Transferase</keyword>
<dbReference type="EC" id="2.4.2.31" evidence="2"/>
<proteinExistence type="predicted"/>
<name>A0A6N3CDK3_9FIRM</name>
<dbReference type="RefSeq" id="WP_156635694.1">
    <property type="nucleotide sequence ID" value="NZ_CACRTL010000029.1"/>
</dbReference>
<dbReference type="Pfam" id="PF04233">
    <property type="entry name" value="Phage_Mu_F"/>
    <property type="match status" value="1"/>
</dbReference>
<evidence type="ECO:0000313" key="2">
    <source>
        <dbReference type="EMBL" id="VYU11203.1"/>
    </source>
</evidence>
<keyword evidence="2" id="KW-0328">Glycosyltransferase</keyword>
<protein>
    <submittedName>
        <fullName evidence="2">NAD(+)--arginine ADP-ribosyltransferase EFV</fullName>
        <ecNumber evidence="2">2.4.2.31</ecNumber>
    </submittedName>
</protein>
<accession>A0A6N3CDK3</accession>
<dbReference type="AlphaFoldDB" id="A0A6N3CDK3"/>
<organism evidence="2">
    <name type="scientific">Thomasclavelia ramosa</name>
    <dbReference type="NCBI Taxonomy" id="1547"/>
    <lineage>
        <taxon>Bacteria</taxon>
        <taxon>Bacillati</taxon>
        <taxon>Bacillota</taxon>
        <taxon>Erysipelotrichia</taxon>
        <taxon>Erysipelotrichales</taxon>
        <taxon>Coprobacillaceae</taxon>
        <taxon>Thomasclavelia</taxon>
    </lineage>
</organism>
<feature type="domain" description="Phage head morphogenesis" evidence="1">
    <location>
        <begin position="141"/>
        <end position="261"/>
    </location>
</feature>
<dbReference type="EMBL" id="CACRTL010000029">
    <property type="protein sequence ID" value="VYU11203.1"/>
    <property type="molecule type" value="Genomic_DNA"/>
</dbReference>
<evidence type="ECO:0000259" key="1">
    <source>
        <dbReference type="Pfam" id="PF04233"/>
    </source>
</evidence>
<reference evidence="2" key="1">
    <citation type="submission" date="2019-11" db="EMBL/GenBank/DDBJ databases">
        <authorList>
            <person name="Feng L."/>
        </authorList>
    </citation>
    <scope>NUCLEOTIDE SEQUENCE</scope>
    <source>
        <strain evidence="2">CramosumLFYP8</strain>
    </source>
</reference>
<dbReference type="GO" id="GO:0106274">
    <property type="term" value="F:NAD+-protein-arginine ADP-ribosyltransferase activity"/>
    <property type="evidence" value="ECO:0007669"/>
    <property type="project" value="UniProtKB-EC"/>
</dbReference>